<dbReference type="SUPFAM" id="SSF52540">
    <property type="entry name" value="P-loop containing nucleoside triphosphate hydrolases"/>
    <property type="match status" value="1"/>
</dbReference>
<dbReference type="GO" id="GO:0043565">
    <property type="term" value="F:sequence-specific DNA binding"/>
    <property type="evidence" value="ECO:0007669"/>
    <property type="project" value="InterPro"/>
</dbReference>
<dbReference type="PROSITE" id="PS50110">
    <property type="entry name" value="RESPONSE_REGULATORY"/>
    <property type="match status" value="1"/>
</dbReference>
<dbReference type="InterPro" id="IPR003593">
    <property type="entry name" value="AAA+_ATPase"/>
</dbReference>
<dbReference type="Gene3D" id="3.40.50.300">
    <property type="entry name" value="P-loop containing nucleotide triphosphate hydrolases"/>
    <property type="match status" value="1"/>
</dbReference>
<accession>A0A419EY94</accession>
<sequence>MLDSKILLVDDEKSARYGMRRALASLGGKVIEAANGREALGIAEKEEPDLIIMDIAMPEMTGFEALEKLCQMPSPPLIIMITAHGSEKVAVEAMKRGAYDYIAKPYEVDELRMVARNALEKISLERENRRLAEELKKKESYGEIIGASDVMQEVFDRIGKVSQTDVAVLIEGESGTGKELVANEIHKRSHRSGGPFVIMNCAALPENLIESELFGHEKGAFTGATAQRRGKFEIADGGTLFLDEIGDMSLNTQAKVLRVLQEQRFERLGGEKTIQVDVRIISATNKDLAAATKAGAFREDLYYRLKVVSISLPPLRERKGDIALLTNSFVEMFSRKHRKRILGIDAGAMRVIHDYPWPGNVRELSNAIESAVVLAGGNTLRRDDLPPEIRKQAVGAFGDPFSIDATLPFREWKKQMVETAERLYLIRKLEENDHNISQTARALDMHRQSLQQKLRELGIDVKDLQEE</sequence>
<dbReference type="FunFam" id="3.40.50.300:FF:000006">
    <property type="entry name" value="DNA-binding transcriptional regulator NtrC"/>
    <property type="match status" value="1"/>
</dbReference>
<dbReference type="GO" id="GO:0006355">
    <property type="term" value="P:regulation of DNA-templated transcription"/>
    <property type="evidence" value="ECO:0007669"/>
    <property type="project" value="InterPro"/>
</dbReference>
<dbReference type="InterPro" id="IPR002197">
    <property type="entry name" value="HTH_Fis"/>
</dbReference>
<dbReference type="InterPro" id="IPR009057">
    <property type="entry name" value="Homeodomain-like_sf"/>
</dbReference>
<keyword evidence="6" id="KW-0597">Phosphoprotein</keyword>
<protein>
    <submittedName>
        <fullName evidence="9">Sigma-54-dependent Fis family transcriptional regulator</fullName>
    </submittedName>
</protein>
<keyword evidence="1" id="KW-0547">Nucleotide-binding</keyword>
<reference evidence="9 10" key="1">
    <citation type="journal article" date="2017" name="ISME J.">
        <title>Energy and carbon metabolisms in a deep terrestrial subsurface fluid microbial community.</title>
        <authorList>
            <person name="Momper L."/>
            <person name="Jungbluth S.P."/>
            <person name="Lee M.D."/>
            <person name="Amend J.P."/>
        </authorList>
    </citation>
    <scope>NUCLEOTIDE SEQUENCE [LARGE SCALE GENOMIC DNA]</scope>
    <source>
        <strain evidence="9">SURF_17</strain>
    </source>
</reference>
<dbReference type="PROSITE" id="PS00676">
    <property type="entry name" value="SIGMA54_INTERACT_2"/>
    <property type="match status" value="1"/>
</dbReference>
<dbReference type="InterPro" id="IPR001789">
    <property type="entry name" value="Sig_transdc_resp-reg_receiver"/>
</dbReference>
<gene>
    <name evidence="9" type="ORF">C4532_09880</name>
</gene>
<dbReference type="PROSITE" id="PS50045">
    <property type="entry name" value="SIGMA54_INTERACT_4"/>
    <property type="match status" value="1"/>
</dbReference>
<keyword evidence="4" id="KW-0238">DNA-binding</keyword>
<feature type="modified residue" description="4-aspartylphosphate" evidence="6">
    <location>
        <position position="54"/>
    </location>
</feature>
<evidence type="ECO:0000256" key="1">
    <source>
        <dbReference type="ARBA" id="ARBA00022741"/>
    </source>
</evidence>
<evidence type="ECO:0000259" key="7">
    <source>
        <dbReference type="PROSITE" id="PS50045"/>
    </source>
</evidence>
<dbReference type="InterPro" id="IPR058031">
    <property type="entry name" value="AAA_lid_NorR"/>
</dbReference>
<dbReference type="SMART" id="SM00382">
    <property type="entry name" value="AAA"/>
    <property type="match status" value="1"/>
</dbReference>
<dbReference type="PROSITE" id="PS00675">
    <property type="entry name" value="SIGMA54_INTERACT_1"/>
    <property type="match status" value="1"/>
</dbReference>
<dbReference type="AlphaFoldDB" id="A0A419EY94"/>
<dbReference type="Pfam" id="PF00158">
    <property type="entry name" value="Sigma54_activat"/>
    <property type="match status" value="1"/>
</dbReference>
<keyword evidence="2" id="KW-0067">ATP-binding</keyword>
<dbReference type="GO" id="GO:0005524">
    <property type="term" value="F:ATP binding"/>
    <property type="evidence" value="ECO:0007669"/>
    <property type="project" value="UniProtKB-KW"/>
</dbReference>
<dbReference type="InterPro" id="IPR027417">
    <property type="entry name" value="P-loop_NTPase"/>
</dbReference>
<dbReference type="InterPro" id="IPR025944">
    <property type="entry name" value="Sigma_54_int_dom_CS"/>
</dbReference>
<organism evidence="9 10">
    <name type="scientific">Candidatus Abyssobacteria bacterium SURF_17</name>
    <dbReference type="NCBI Taxonomy" id="2093361"/>
    <lineage>
        <taxon>Bacteria</taxon>
        <taxon>Pseudomonadati</taxon>
        <taxon>Candidatus Hydrogenedentota</taxon>
        <taxon>Candidatus Abyssobacteria</taxon>
    </lineage>
</organism>
<dbReference type="InterPro" id="IPR025943">
    <property type="entry name" value="Sigma_54_int_dom_ATP-bd_2"/>
</dbReference>
<feature type="domain" description="Sigma-54 factor interaction" evidence="7">
    <location>
        <begin position="144"/>
        <end position="373"/>
    </location>
</feature>
<dbReference type="PANTHER" id="PTHR32071">
    <property type="entry name" value="TRANSCRIPTIONAL REGULATORY PROTEIN"/>
    <property type="match status" value="1"/>
</dbReference>
<name>A0A419EY94_9BACT</name>
<dbReference type="Pfam" id="PF25601">
    <property type="entry name" value="AAA_lid_14"/>
    <property type="match status" value="1"/>
</dbReference>
<dbReference type="InterPro" id="IPR002078">
    <property type="entry name" value="Sigma_54_int"/>
</dbReference>
<dbReference type="SMART" id="SM00448">
    <property type="entry name" value="REC"/>
    <property type="match status" value="1"/>
</dbReference>
<evidence type="ECO:0000313" key="10">
    <source>
        <dbReference type="Proteomes" id="UP000285961"/>
    </source>
</evidence>
<dbReference type="InterPro" id="IPR011006">
    <property type="entry name" value="CheY-like_superfamily"/>
</dbReference>
<dbReference type="Gene3D" id="3.40.50.2300">
    <property type="match status" value="1"/>
</dbReference>
<dbReference type="Gene3D" id="1.10.8.60">
    <property type="match status" value="1"/>
</dbReference>
<dbReference type="EMBL" id="QZKI01000075">
    <property type="protein sequence ID" value="RJP70048.1"/>
    <property type="molecule type" value="Genomic_DNA"/>
</dbReference>
<dbReference type="SUPFAM" id="SSF52172">
    <property type="entry name" value="CheY-like"/>
    <property type="match status" value="1"/>
</dbReference>
<keyword evidence="3" id="KW-0805">Transcription regulation</keyword>
<evidence type="ECO:0000256" key="2">
    <source>
        <dbReference type="ARBA" id="ARBA00022840"/>
    </source>
</evidence>
<dbReference type="Pfam" id="PF00072">
    <property type="entry name" value="Response_reg"/>
    <property type="match status" value="1"/>
</dbReference>
<dbReference type="CDD" id="cd00009">
    <property type="entry name" value="AAA"/>
    <property type="match status" value="1"/>
</dbReference>
<evidence type="ECO:0000259" key="8">
    <source>
        <dbReference type="PROSITE" id="PS50110"/>
    </source>
</evidence>
<comment type="caution">
    <text evidence="9">The sequence shown here is derived from an EMBL/GenBank/DDBJ whole genome shotgun (WGS) entry which is preliminary data.</text>
</comment>
<dbReference type="InterPro" id="IPR025662">
    <property type="entry name" value="Sigma_54_int_dom_ATP-bd_1"/>
</dbReference>
<keyword evidence="5" id="KW-0804">Transcription</keyword>
<dbReference type="PANTHER" id="PTHR32071:SF113">
    <property type="entry name" value="ALGINATE BIOSYNTHESIS TRANSCRIPTIONAL REGULATORY PROTEIN ALGB"/>
    <property type="match status" value="1"/>
</dbReference>
<dbReference type="PROSITE" id="PS00688">
    <property type="entry name" value="SIGMA54_INTERACT_3"/>
    <property type="match status" value="1"/>
</dbReference>
<evidence type="ECO:0000313" key="9">
    <source>
        <dbReference type="EMBL" id="RJP70048.1"/>
    </source>
</evidence>
<evidence type="ECO:0000256" key="6">
    <source>
        <dbReference type="PROSITE-ProRule" id="PRU00169"/>
    </source>
</evidence>
<proteinExistence type="predicted"/>
<evidence type="ECO:0000256" key="3">
    <source>
        <dbReference type="ARBA" id="ARBA00023015"/>
    </source>
</evidence>
<dbReference type="CDD" id="cd00156">
    <property type="entry name" value="REC"/>
    <property type="match status" value="1"/>
</dbReference>
<dbReference type="Gene3D" id="1.10.10.60">
    <property type="entry name" value="Homeodomain-like"/>
    <property type="match status" value="1"/>
</dbReference>
<feature type="domain" description="Response regulatory" evidence="8">
    <location>
        <begin position="5"/>
        <end position="119"/>
    </location>
</feature>
<evidence type="ECO:0000256" key="5">
    <source>
        <dbReference type="ARBA" id="ARBA00023163"/>
    </source>
</evidence>
<dbReference type="Pfam" id="PF02954">
    <property type="entry name" value="HTH_8"/>
    <property type="match status" value="1"/>
</dbReference>
<dbReference type="Proteomes" id="UP000285961">
    <property type="component" value="Unassembled WGS sequence"/>
</dbReference>
<dbReference type="GO" id="GO:0000160">
    <property type="term" value="P:phosphorelay signal transduction system"/>
    <property type="evidence" value="ECO:0007669"/>
    <property type="project" value="InterPro"/>
</dbReference>
<dbReference type="SUPFAM" id="SSF46689">
    <property type="entry name" value="Homeodomain-like"/>
    <property type="match status" value="1"/>
</dbReference>
<evidence type="ECO:0000256" key="4">
    <source>
        <dbReference type="ARBA" id="ARBA00023125"/>
    </source>
</evidence>